<evidence type="ECO:0000313" key="10">
    <source>
        <dbReference type="Proteomes" id="UP000235122"/>
    </source>
</evidence>
<evidence type="ECO:0000256" key="2">
    <source>
        <dbReference type="ARBA" id="ARBA00007951"/>
    </source>
</evidence>
<proteinExistence type="inferred from homology"/>
<dbReference type="AlphaFoldDB" id="A0A2I1IQR8"/>
<evidence type="ECO:0000313" key="9">
    <source>
        <dbReference type="EMBL" id="PKY73468.1"/>
    </source>
</evidence>
<keyword evidence="10" id="KW-1185">Reference proteome</keyword>
<evidence type="ECO:0000256" key="3">
    <source>
        <dbReference type="ARBA" id="ARBA00012662"/>
    </source>
</evidence>
<reference evidence="9 10" key="1">
    <citation type="submission" date="2017-12" db="EMBL/GenBank/DDBJ databases">
        <title>Phylogenetic diversity of female urinary microbiome.</title>
        <authorList>
            <person name="Thomas-White K."/>
            <person name="Wolfe A.J."/>
        </authorList>
    </citation>
    <scope>NUCLEOTIDE SEQUENCE [LARGE SCALE GENOMIC DNA]</scope>
    <source>
        <strain evidence="9 10">UMB0402</strain>
    </source>
</reference>
<dbReference type="InterPro" id="IPR017853">
    <property type="entry name" value="GH"/>
</dbReference>
<dbReference type="EC" id="3.2.1.51" evidence="3"/>
<evidence type="ECO:0000256" key="5">
    <source>
        <dbReference type="ARBA" id="ARBA00022801"/>
    </source>
</evidence>
<dbReference type="Proteomes" id="UP000235122">
    <property type="component" value="Unassembled WGS sequence"/>
</dbReference>
<dbReference type="PIRSF" id="PIRSF001092">
    <property type="entry name" value="Alpha-L-fucosidase"/>
    <property type="match status" value="1"/>
</dbReference>
<comment type="similarity">
    <text evidence="2">Belongs to the glycosyl hydrolase 29 family.</text>
</comment>
<dbReference type="GO" id="GO:0005764">
    <property type="term" value="C:lysosome"/>
    <property type="evidence" value="ECO:0007669"/>
    <property type="project" value="TreeGrafter"/>
</dbReference>
<feature type="domain" description="Glycoside hydrolase family 29 N-terminal" evidence="8">
    <location>
        <begin position="22"/>
        <end position="355"/>
    </location>
</feature>
<accession>A0A2I1IQR8</accession>
<comment type="function">
    <text evidence="1">Alpha-L-fucosidase is responsible for hydrolyzing the alpha-1,6-linked fucose joined to the reducing-end N-acetylglucosamine of the carbohydrate moieties of glycoproteins.</text>
</comment>
<evidence type="ECO:0000256" key="6">
    <source>
        <dbReference type="ARBA" id="ARBA00023295"/>
    </source>
</evidence>
<evidence type="ECO:0000256" key="7">
    <source>
        <dbReference type="PIRSR" id="PIRSR001092-1"/>
    </source>
</evidence>
<dbReference type="SMART" id="SM00812">
    <property type="entry name" value="Alpha_L_fucos"/>
    <property type="match status" value="1"/>
</dbReference>
<dbReference type="InterPro" id="IPR057739">
    <property type="entry name" value="Glyco_hydro_29_N"/>
</dbReference>
<dbReference type="InterPro" id="IPR000933">
    <property type="entry name" value="Glyco_hydro_29"/>
</dbReference>
<dbReference type="SUPFAM" id="SSF51445">
    <property type="entry name" value="(Trans)glycosidases"/>
    <property type="match status" value="1"/>
</dbReference>
<dbReference type="Pfam" id="PF01120">
    <property type="entry name" value="Alpha_L_fucos"/>
    <property type="match status" value="1"/>
</dbReference>
<feature type="site" description="May be important for catalysis" evidence="7">
    <location>
        <position position="290"/>
    </location>
</feature>
<protein>
    <recommendedName>
        <fullName evidence="3">alpha-L-fucosidase</fullName>
        <ecNumber evidence="3">3.2.1.51</ecNumber>
    </recommendedName>
</protein>
<dbReference type="Gene3D" id="3.20.20.80">
    <property type="entry name" value="Glycosidases"/>
    <property type="match status" value="1"/>
</dbReference>
<comment type="caution">
    <text evidence="9">The sequence shown here is derived from an EMBL/GenBank/DDBJ whole genome shotgun (WGS) entry which is preliminary data.</text>
</comment>
<evidence type="ECO:0000256" key="4">
    <source>
        <dbReference type="ARBA" id="ARBA00022729"/>
    </source>
</evidence>
<organism evidence="9 10">
    <name type="scientific">Winkia neuii</name>
    <dbReference type="NCBI Taxonomy" id="33007"/>
    <lineage>
        <taxon>Bacteria</taxon>
        <taxon>Bacillati</taxon>
        <taxon>Actinomycetota</taxon>
        <taxon>Actinomycetes</taxon>
        <taxon>Actinomycetales</taxon>
        <taxon>Actinomycetaceae</taxon>
        <taxon>Winkia</taxon>
    </lineage>
</organism>
<dbReference type="PANTHER" id="PTHR10030:SF37">
    <property type="entry name" value="ALPHA-L-FUCOSIDASE-RELATED"/>
    <property type="match status" value="1"/>
</dbReference>
<dbReference type="RefSeq" id="WP_024332178.1">
    <property type="nucleotide sequence ID" value="NZ_JASOXK010000010.1"/>
</dbReference>
<dbReference type="EMBL" id="PKKO01000001">
    <property type="protein sequence ID" value="PKY73468.1"/>
    <property type="molecule type" value="Genomic_DNA"/>
</dbReference>
<keyword evidence="4" id="KW-0732">Signal</keyword>
<keyword evidence="5 9" id="KW-0378">Hydrolase</keyword>
<dbReference type="PANTHER" id="PTHR10030">
    <property type="entry name" value="ALPHA-L-FUCOSIDASE"/>
    <property type="match status" value="1"/>
</dbReference>
<dbReference type="GO" id="GO:0006004">
    <property type="term" value="P:fucose metabolic process"/>
    <property type="evidence" value="ECO:0007669"/>
    <property type="project" value="InterPro"/>
</dbReference>
<gene>
    <name evidence="9" type="ORF">CYJ19_02475</name>
</gene>
<dbReference type="InterPro" id="IPR016286">
    <property type="entry name" value="FUC_metazoa-typ"/>
</dbReference>
<dbReference type="PRINTS" id="PR00741">
    <property type="entry name" value="GLHYDRLASE29"/>
</dbReference>
<dbReference type="GO" id="GO:0004560">
    <property type="term" value="F:alpha-L-fucosidase activity"/>
    <property type="evidence" value="ECO:0007669"/>
    <property type="project" value="InterPro"/>
</dbReference>
<dbReference type="GO" id="GO:0016139">
    <property type="term" value="P:glycoside catabolic process"/>
    <property type="evidence" value="ECO:0007669"/>
    <property type="project" value="TreeGrafter"/>
</dbReference>
<name>A0A2I1IQR8_9ACTO</name>
<dbReference type="GeneID" id="35866497"/>
<sequence>MADFTPDALEAAGALKPAPDPGYTYPTDPAVAQTLQRWQDMKFGVIIHWGIYSFIGQAGSWSLHREDLGDFTDKAAGFEGTDGQYQTWYYDQARNFKGQEFDANQWAQAAADAGAKYLIFTTKHHDGFAMYDSAFSNLKCTAEDAGLGRDIFAEVVQAAREVGLETGVYFSKADWSRPDYWDRANPISDRFHNYDISVAPRRWDRFVQFSHDQIRELLSKYGKQMMLWLDAGWVRGPEEPFKIEELAAMARELQPGILMVDREVHGPHENYRTPEQEIPDQGPAWPWESCVTLTKSWCSMSRDDETKPTAQVIEDLLKVISRGGNYLLGIGPDATGHMSVHIRESLSQIGKWVGAHAVGIYGTRRADDIKVRADNARVYCTRKENRLFVFVVPQERPGRKEIKLWVPGRYTSAQMLDGGPIQFEVGDGGAEIEVNTDHICGLQLS</sequence>
<evidence type="ECO:0000256" key="1">
    <source>
        <dbReference type="ARBA" id="ARBA00004071"/>
    </source>
</evidence>
<keyword evidence="6" id="KW-0326">Glycosidase</keyword>
<evidence type="ECO:0000259" key="8">
    <source>
        <dbReference type="Pfam" id="PF01120"/>
    </source>
</evidence>
<dbReference type="STRING" id="33007.HMPREF3198_02090"/>